<dbReference type="InterPro" id="IPR006565">
    <property type="entry name" value="BTP"/>
</dbReference>
<dbReference type="GO" id="GO:0005669">
    <property type="term" value="C:transcription factor TFIID complex"/>
    <property type="evidence" value="ECO:0007669"/>
    <property type="project" value="TreeGrafter"/>
</dbReference>
<evidence type="ECO:0000313" key="6">
    <source>
        <dbReference type="EMBL" id="OBS78136.1"/>
    </source>
</evidence>
<protein>
    <recommendedName>
        <fullName evidence="5">Bromodomain associated domain-containing protein</fullName>
    </recommendedName>
</protein>
<dbReference type="OrthoDB" id="436852at2759"/>
<dbReference type="Proteomes" id="UP000092124">
    <property type="component" value="Unassembled WGS sequence"/>
</dbReference>
<dbReference type="AlphaFoldDB" id="A0A1A6HIN7"/>
<feature type="domain" description="Bromodomain associated" evidence="5">
    <location>
        <begin position="3"/>
        <end position="79"/>
    </location>
</feature>
<dbReference type="PANTHER" id="PTHR46452">
    <property type="entry name" value="TRANSCRIPTION INITIATION FACTOR TFIID SUBUNIT 3"/>
    <property type="match status" value="1"/>
</dbReference>
<keyword evidence="2" id="KW-0805">Transcription regulation</keyword>
<evidence type="ECO:0000259" key="5">
    <source>
        <dbReference type="SMART" id="SM00576"/>
    </source>
</evidence>
<dbReference type="InterPro" id="IPR009072">
    <property type="entry name" value="Histone-fold"/>
</dbReference>
<dbReference type="STRING" id="56216.A0A1A6HIN7"/>
<keyword evidence="4" id="KW-0539">Nucleus</keyword>
<name>A0A1A6HIN7_NEOLE</name>
<dbReference type="GO" id="GO:0002039">
    <property type="term" value="F:p53 binding"/>
    <property type="evidence" value="ECO:0007669"/>
    <property type="project" value="TreeGrafter"/>
</dbReference>
<accession>A0A1A6HIN7</accession>
<dbReference type="SMART" id="SM00576">
    <property type="entry name" value="BTP"/>
    <property type="match status" value="1"/>
</dbReference>
<evidence type="ECO:0000256" key="4">
    <source>
        <dbReference type="ARBA" id="ARBA00023242"/>
    </source>
</evidence>
<proteinExistence type="predicted"/>
<dbReference type="PANTHER" id="PTHR46452:SF1">
    <property type="entry name" value="TRANSCRIPTION INITIATION FACTOR TFIID SUBUNIT 3"/>
    <property type="match status" value="1"/>
</dbReference>
<evidence type="ECO:0000256" key="2">
    <source>
        <dbReference type="ARBA" id="ARBA00023015"/>
    </source>
</evidence>
<evidence type="ECO:0000313" key="7">
    <source>
        <dbReference type="Proteomes" id="UP000092124"/>
    </source>
</evidence>
<keyword evidence="3" id="KW-0804">Transcription</keyword>
<comment type="caution">
    <text evidence="6">The sequence shown here is derived from an EMBL/GenBank/DDBJ whole genome shotgun (WGS) entry which is preliminary data.</text>
</comment>
<gene>
    <name evidence="6" type="ORF">A6R68_19479</name>
</gene>
<dbReference type="Gene3D" id="1.10.20.10">
    <property type="entry name" value="Histone, subunit A"/>
    <property type="match status" value="1"/>
</dbReference>
<sequence>MCESYSRSLLRVSVAQICQALGWDSVQLSACHLLTDVLQRYLQQLGRGCHRYSELWVAFRIRLRDGRSSQTRMVLGFHRPLRTPVIP</sequence>
<reference evidence="6 7" key="1">
    <citation type="submission" date="2016-06" db="EMBL/GenBank/DDBJ databases">
        <title>The Draft Genome Sequence and Annotation of the Desert Woodrat Neotoma lepida.</title>
        <authorList>
            <person name="Campbell M."/>
            <person name="Oakeson K.F."/>
            <person name="Yandell M."/>
            <person name="Halpert J.R."/>
            <person name="Dearing D."/>
        </authorList>
    </citation>
    <scope>NUCLEOTIDE SEQUENCE [LARGE SCALE GENOMIC DNA]</scope>
    <source>
        <strain evidence="6">417</strain>
        <tissue evidence="6">Liver</tissue>
    </source>
</reference>
<evidence type="ECO:0000256" key="3">
    <source>
        <dbReference type="ARBA" id="ARBA00023163"/>
    </source>
</evidence>
<comment type="subcellular location">
    <subcellularLocation>
        <location evidence="1">Nucleus</location>
    </subcellularLocation>
</comment>
<evidence type="ECO:0000256" key="1">
    <source>
        <dbReference type="ARBA" id="ARBA00004123"/>
    </source>
</evidence>
<keyword evidence="7" id="KW-1185">Reference proteome</keyword>
<dbReference type="GO" id="GO:0045944">
    <property type="term" value="P:positive regulation of transcription by RNA polymerase II"/>
    <property type="evidence" value="ECO:0007669"/>
    <property type="project" value="TreeGrafter"/>
</dbReference>
<dbReference type="GO" id="GO:0046982">
    <property type="term" value="F:protein heterodimerization activity"/>
    <property type="evidence" value="ECO:0007669"/>
    <property type="project" value="InterPro"/>
</dbReference>
<dbReference type="EMBL" id="LZPO01027517">
    <property type="protein sequence ID" value="OBS78136.1"/>
    <property type="molecule type" value="Genomic_DNA"/>
</dbReference>
<organism evidence="6 7">
    <name type="scientific">Neotoma lepida</name>
    <name type="common">Desert woodrat</name>
    <dbReference type="NCBI Taxonomy" id="56216"/>
    <lineage>
        <taxon>Eukaryota</taxon>
        <taxon>Metazoa</taxon>
        <taxon>Chordata</taxon>
        <taxon>Craniata</taxon>
        <taxon>Vertebrata</taxon>
        <taxon>Euteleostomi</taxon>
        <taxon>Mammalia</taxon>
        <taxon>Eutheria</taxon>
        <taxon>Euarchontoglires</taxon>
        <taxon>Glires</taxon>
        <taxon>Rodentia</taxon>
        <taxon>Myomorpha</taxon>
        <taxon>Muroidea</taxon>
        <taxon>Cricetidae</taxon>
        <taxon>Neotominae</taxon>
        <taxon>Neotoma</taxon>
    </lineage>
</organism>
<dbReference type="Pfam" id="PF07524">
    <property type="entry name" value="Bromo_TP"/>
    <property type="match status" value="1"/>
</dbReference>